<gene>
    <name evidence="2" type="ORF">Z968_12925</name>
</gene>
<dbReference type="OrthoDB" id="1706999at2"/>
<evidence type="ECO:0000313" key="3">
    <source>
        <dbReference type="Proteomes" id="UP000030012"/>
    </source>
</evidence>
<dbReference type="RefSeq" id="WP_018579572.1">
    <property type="nucleotide sequence ID" value="NZ_JENJ01000117.1"/>
</dbReference>
<feature type="coiled-coil region" evidence="1">
    <location>
        <begin position="10"/>
        <end position="37"/>
    </location>
</feature>
<proteinExistence type="predicted"/>
<dbReference type="Proteomes" id="UP000030012">
    <property type="component" value="Unassembled WGS sequence"/>
</dbReference>
<sequence length="178" mass="21195">MLMLNEKSCIDCDEFEFEKHSEEIEELMEKLIKLEDYDCVVLHKYIDLGHKDKEMKVIDSNLWDIYELVEYADFKNGVDILIDDERFLNLSVYGQTYKMDGNDYFINSIFKIIPRDKDWNFLDISGFLLEGKEVKLSETQLGRKKKSTIELLNEYKGKVDKINPINKEKKKRDMGEER</sequence>
<keyword evidence="1" id="KW-0175">Coiled coil</keyword>
<dbReference type="EMBL" id="JENJ01000117">
    <property type="protein sequence ID" value="KGM92835.1"/>
    <property type="molecule type" value="Genomic_DNA"/>
</dbReference>
<evidence type="ECO:0000256" key="1">
    <source>
        <dbReference type="SAM" id="Coils"/>
    </source>
</evidence>
<dbReference type="AlphaFoldDB" id="A0A0A0HZQ5"/>
<comment type="caution">
    <text evidence="2">The sequence shown here is derived from an EMBL/GenBank/DDBJ whole genome shotgun (WGS) entry which is preliminary data.</text>
</comment>
<name>A0A0A0HZQ5_CLONO</name>
<reference evidence="2 3" key="1">
    <citation type="submission" date="2014-01" db="EMBL/GenBank/DDBJ databases">
        <title>Plasmidome dynamics in the species complex Clostridium novyi sensu lato converts strains of independent lineages into distinctly different pathogens.</title>
        <authorList>
            <person name="Skarin H."/>
            <person name="Segerman B."/>
        </authorList>
    </citation>
    <scope>NUCLEOTIDE SEQUENCE [LARGE SCALE GENOMIC DNA]</scope>
    <source>
        <strain evidence="2 3">4552</strain>
    </source>
</reference>
<accession>A0A0A0HZQ5</accession>
<evidence type="ECO:0000313" key="2">
    <source>
        <dbReference type="EMBL" id="KGM92835.1"/>
    </source>
</evidence>
<protein>
    <submittedName>
        <fullName evidence="2">Uncharacterized protein</fullName>
    </submittedName>
</protein>
<organism evidence="2 3">
    <name type="scientific">Clostridium novyi A str. 4552</name>
    <dbReference type="NCBI Taxonomy" id="1444289"/>
    <lineage>
        <taxon>Bacteria</taxon>
        <taxon>Bacillati</taxon>
        <taxon>Bacillota</taxon>
        <taxon>Clostridia</taxon>
        <taxon>Eubacteriales</taxon>
        <taxon>Clostridiaceae</taxon>
        <taxon>Clostridium</taxon>
    </lineage>
</organism>